<dbReference type="InParanoid" id="K0YL03"/>
<dbReference type="AlphaFoldDB" id="K0YL03"/>
<keyword evidence="3" id="KW-0812">Transmembrane</keyword>
<dbReference type="RefSeq" id="WP_009138709.1">
    <property type="nucleotide sequence ID" value="NZ_JH815198.1"/>
</dbReference>
<feature type="transmembrane region" description="Helical" evidence="3">
    <location>
        <begin position="658"/>
        <end position="679"/>
    </location>
</feature>
<accession>K0YL03</accession>
<dbReference type="InterPro" id="IPR013378">
    <property type="entry name" value="InlB-like_B-rpt"/>
</dbReference>
<dbReference type="Pfam" id="PF13360">
    <property type="entry name" value="PQQ_2"/>
    <property type="match status" value="1"/>
</dbReference>
<feature type="non-terminal residue" evidence="6">
    <location>
        <position position="1"/>
    </location>
</feature>
<evidence type="ECO:0000256" key="2">
    <source>
        <dbReference type="SAM" id="MobiDB-lite"/>
    </source>
</evidence>
<protein>
    <submittedName>
        <fullName evidence="6">Uncharacterized protein</fullName>
    </submittedName>
</protein>
<dbReference type="InterPro" id="IPR011047">
    <property type="entry name" value="Quinoprotein_ADH-like_sf"/>
</dbReference>
<dbReference type="EMBL" id="ADMD01000002">
    <property type="protein sequence ID" value="EJZ84171.1"/>
    <property type="molecule type" value="Genomic_DNA"/>
</dbReference>
<comment type="caution">
    <text evidence="6">The sequence shown here is derived from an EMBL/GenBank/DDBJ whole genome shotgun (WGS) entry which is preliminary data.</text>
</comment>
<dbReference type="NCBIfam" id="TIGR02543">
    <property type="entry name" value="List_Bact_rpt"/>
    <property type="match status" value="1"/>
</dbReference>
<dbReference type="InterPro" id="IPR015943">
    <property type="entry name" value="WD40/YVTN_repeat-like_dom_sf"/>
</dbReference>
<dbReference type="GO" id="GO:0030313">
    <property type="term" value="C:cell envelope"/>
    <property type="evidence" value="ECO:0007669"/>
    <property type="project" value="UniProtKB-SubCell"/>
</dbReference>
<dbReference type="InterPro" id="IPR042229">
    <property type="entry name" value="Listeria/Bacterioides_rpt_sf"/>
</dbReference>
<evidence type="ECO:0000259" key="5">
    <source>
        <dbReference type="Pfam" id="PF14478"/>
    </source>
</evidence>
<evidence type="ECO:0000259" key="4">
    <source>
        <dbReference type="Pfam" id="PF13360"/>
    </source>
</evidence>
<dbReference type="Pfam" id="PF09479">
    <property type="entry name" value="Flg_new"/>
    <property type="match status" value="1"/>
</dbReference>
<evidence type="ECO:0000256" key="3">
    <source>
        <dbReference type="SAM" id="Phobius"/>
    </source>
</evidence>
<feature type="region of interest" description="Disordered" evidence="2">
    <location>
        <begin position="540"/>
        <end position="582"/>
    </location>
</feature>
<dbReference type="eggNOG" id="COG1520">
    <property type="taxonomic scope" value="Bacteria"/>
</dbReference>
<evidence type="ECO:0000256" key="1">
    <source>
        <dbReference type="ARBA" id="ARBA00004196"/>
    </source>
</evidence>
<dbReference type="InterPro" id="IPR002372">
    <property type="entry name" value="PQQ_rpt_dom"/>
</dbReference>
<dbReference type="PATRIC" id="fig|742818.3.peg.526"/>
<feature type="domain" description="Transcobalamin-like C-terminal" evidence="5">
    <location>
        <begin position="12"/>
        <end position="48"/>
    </location>
</feature>
<keyword evidence="3" id="KW-0472">Membrane</keyword>
<feature type="domain" description="Pyrrolo-quinoline quinone repeat" evidence="4">
    <location>
        <begin position="127"/>
        <end position="297"/>
    </location>
</feature>
<dbReference type="Gene3D" id="2.170.130.30">
    <property type="match status" value="1"/>
</dbReference>
<dbReference type="Gene3D" id="2.60.40.4270">
    <property type="entry name" value="Listeria-Bacteroides repeat domain"/>
    <property type="match status" value="1"/>
</dbReference>
<organism evidence="6 7">
    <name type="scientific">Slackia piriformis YIT 12062</name>
    <dbReference type="NCBI Taxonomy" id="742818"/>
    <lineage>
        <taxon>Bacteria</taxon>
        <taxon>Bacillati</taxon>
        <taxon>Actinomycetota</taxon>
        <taxon>Coriobacteriia</taxon>
        <taxon>Eggerthellales</taxon>
        <taxon>Eggerthellaceae</taxon>
        <taxon>Slackia</taxon>
    </lineage>
</organism>
<feature type="compositionally biased region" description="Low complexity" evidence="2">
    <location>
        <begin position="560"/>
        <end position="582"/>
    </location>
</feature>
<dbReference type="InterPro" id="IPR027954">
    <property type="entry name" value="Transcobalamin-like_C"/>
</dbReference>
<dbReference type="HOGENOM" id="CLU_402582_0_0_11"/>
<dbReference type="Proteomes" id="UP000006069">
    <property type="component" value="Unassembled WGS sequence"/>
</dbReference>
<dbReference type="SUPFAM" id="SSF63829">
    <property type="entry name" value="Calcium-dependent phosphotriesterase"/>
    <property type="match status" value="1"/>
</dbReference>
<dbReference type="Pfam" id="PF14478">
    <property type="entry name" value="DUF4430"/>
    <property type="match status" value="1"/>
</dbReference>
<dbReference type="Gene3D" id="2.130.10.10">
    <property type="entry name" value="YVTN repeat-like/Quinoprotein amine dehydrogenase"/>
    <property type="match status" value="1"/>
</dbReference>
<keyword evidence="3" id="KW-1133">Transmembrane helix</keyword>
<name>K0YL03_9ACTN</name>
<dbReference type="eggNOG" id="COG3291">
    <property type="taxonomic scope" value="Bacteria"/>
</dbReference>
<evidence type="ECO:0000313" key="7">
    <source>
        <dbReference type="Proteomes" id="UP000006069"/>
    </source>
</evidence>
<reference evidence="6 7" key="1">
    <citation type="submission" date="2012-08" db="EMBL/GenBank/DDBJ databases">
        <title>The Genome Sequence of Slackia piriformis YIT 12062.</title>
        <authorList>
            <consortium name="The Broad Institute Genome Sequencing Platform"/>
            <person name="Earl A."/>
            <person name="Ward D."/>
            <person name="Feldgarden M."/>
            <person name="Gevers D."/>
            <person name="Morotomi M."/>
            <person name="Walker B."/>
            <person name="Young S.K."/>
            <person name="Zeng Q."/>
            <person name="Gargeya S."/>
            <person name="Fitzgerald M."/>
            <person name="Haas B."/>
            <person name="Abouelleil A."/>
            <person name="Alvarado L."/>
            <person name="Arachchi H.M."/>
            <person name="Berlin A.M."/>
            <person name="Chapman S.B."/>
            <person name="Goldberg J."/>
            <person name="Griggs A."/>
            <person name="Gujja S."/>
            <person name="Hansen M."/>
            <person name="Howarth C."/>
            <person name="Imamovic A."/>
            <person name="Larimer J."/>
            <person name="McCowen C."/>
            <person name="Montmayeur A."/>
            <person name="Murphy C."/>
            <person name="Neiman D."/>
            <person name="Pearson M."/>
            <person name="Priest M."/>
            <person name="Roberts A."/>
            <person name="Saif S."/>
            <person name="Shea T."/>
            <person name="Sisk P."/>
            <person name="Sykes S."/>
            <person name="Wortman J."/>
            <person name="Nusbaum C."/>
            <person name="Birren B."/>
        </authorList>
    </citation>
    <scope>NUCLEOTIDE SEQUENCE [LARGE SCALE GENOMIC DNA]</scope>
    <source>
        <strain evidence="6 7">YIT 12062</strain>
    </source>
</reference>
<comment type="subcellular location">
    <subcellularLocation>
        <location evidence="1">Cell envelope</location>
    </subcellularLocation>
</comment>
<keyword evidence="7" id="KW-1185">Reference proteome</keyword>
<proteinExistence type="predicted"/>
<sequence>TSPYDGRVLGWDEATGRYWQLFVNGEASSVGASSVNLRAGDTVMWYYAADGASLPSEGDTTNPDAERPELDADWPGFAGGSAGATVTTPTPTEAADLAWKYDFKDGASWATVSDLLVVGGDVYLVASGKIQRIDGDTGKPVATTPTGEDTQYICRPVYADGLIVVAYDGGKLAAYTADTLTCVWKTASFAPEGSERKYQAMSSLTVSNGFVYAMFSPQNGDNPTTEGVMVCVSLKDGSTKWVKRTGTAAQENTGGFYWAGAAASGDDLIVGDDFGKVALIDGKTGMELSSVTVSGPCRAGIVAAETSKAGEGSYLAVTKSDGVLHKIERVGDELRLAGSVKFSATSTSTPAVVQGKAVVCGSDSLKYPVNGTISVIDIATMTLEKSVVAGTGQSQSAPLISVQGDGVYAYFTCNSVPGGVYRYKLGDDAAEQLFVPEGDMQNYCLASIVADAEGNLYYTNDSGTLFKLSAAPSFAVSFESNGGSAVSTFRVAQGKPMTRPGDPTREGHLFLGWFSDEQLTQAWDFSRPVTGDMTLYAKWGEDVNGGGVRPPIDSGGLNPPSSQGDSSSSATSQSVSPSPSYSTKVVSTYGVVATRSPLSGVTQSSAALVAADDEKASSAMQGSANDASSSAKKESPAVGSAFATAADTSSASATLNPFAVAGIAVGVVALAGVMVYFVVARRRA</sequence>
<dbReference type="SUPFAM" id="SSF50998">
    <property type="entry name" value="Quinoprotein alcohol dehydrogenase-like"/>
    <property type="match status" value="1"/>
</dbReference>
<evidence type="ECO:0000313" key="6">
    <source>
        <dbReference type="EMBL" id="EJZ84171.1"/>
    </source>
</evidence>
<gene>
    <name evidence="6" type="ORF">HMPREF9451_00480</name>
</gene>